<evidence type="ECO:0000313" key="6">
    <source>
        <dbReference type="EMBL" id="KAF8757861.1"/>
    </source>
</evidence>
<dbReference type="InterPro" id="IPR044281">
    <property type="entry name" value="IMP4/RPF1"/>
</dbReference>
<dbReference type="GO" id="GO:0000470">
    <property type="term" value="P:maturation of LSU-rRNA"/>
    <property type="evidence" value="ECO:0007669"/>
    <property type="project" value="TreeGrafter"/>
</dbReference>
<dbReference type="GO" id="GO:0042134">
    <property type="term" value="F:rRNA primary transcript binding"/>
    <property type="evidence" value="ECO:0007669"/>
    <property type="project" value="InterPro"/>
</dbReference>
<dbReference type="PROSITE" id="PS50866">
    <property type="entry name" value="GOLD"/>
    <property type="match status" value="1"/>
</dbReference>
<feature type="transmembrane region" description="Helical" evidence="3">
    <location>
        <begin position="517"/>
        <end position="536"/>
    </location>
</feature>
<dbReference type="EMBL" id="JACYCF010000004">
    <property type="protein sequence ID" value="KAF8757861.1"/>
    <property type="molecule type" value="Genomic_DNA"/>
</dbReference>
<feature type="domain" description="Brix" evidence="4">
    <location>
        <begin position="97"/>
        <end position="256"/>
    </location>
</feature>
<reference evidence="6" key="1">
    <citation type="submission" date="2020-09" db="EMBL/GenBank/DDBJ databases">
        <title>Comparative genome analyses of four rice-infecting Rhizoctonia solani isolates reveal extensive enrichment of homogalacturonan modification genes.</title>
        <authorList>
            <person name="Lee D.-Y."/>
            <person name="Jeon J."/>
            <person name="Kim K.-T."/>
            <person name="Cheong K."/>
            <person name="Song H."/>
            <person name="Choi G."/>
            <person name="Ko J."/>
            <person name="Opiyo S.O."/>
            <person name="Zuo S."/>
            <person name="Madhav S."/>
            <person name="Lee Y.-H."/>
            <person name="Wang G.-L."/>
        </authorList>
    </citation>
    <scope>NUCLEOTIDE SEQUENCE</scope>
    <source>
        <strain evidence="6">AG1-IA B2</strain>
    </source>
</reference>
<dbReference type="PANTHER" id="PTHR22734">
    <property type="entry name" value="U3 SMALL NUCLEOLAR RIBONUCLEOPROTEIN PROTEIN IMP4"/>
    <property type="match status" value="1"/>
</dbReference>
<keyword evidence="3" id="KW-1133">Transmembrane helix</keyword>
<name>A0A8H7M3M6_9AGAM</name>
<dbReference type="Proteomes" id="UP000614334">
    <property type="component" value="Unassembled WGS sequence"/>
</dbReference>
<organism evidence="6 7">
    <name type="scientific">Rhizoctonia solani</name>
    <dbReference type="NCBI Taxonomy" id="456999"/>
    <lineage>
        <taxon>Eukaryota</taxon>
        <taxon>Fungi</taxon>
        <taxon>Dikarya</taxon>
        <taxon>Basidiomycota</taxon>
        <taxon>Agaricomycotina</taxon>
        <taxon>Agaricomycetes</taxon>
        <taxon>Cantharellales</taxon>
        <taxon>Ceratobasidiaceae</taxon>
        <taxon>Rhizoctonia</taxon>
    </lineage>
</organism>
<dbReference type="GO" id="GO:0000460">
    <property type="term" value="P:maturation of 5.8S rRNA"/>
    <property type="evidence" value="ECO:0007669"/>
    <property type="project" value="TreeGrafter"/>
</dbReference>
<dbReference type="GO" id="GO:0005730">
    <property type="term" value="C:nucleolus"/>
    <property type="evidence" value="ECO:0007669"/>
    <property type="project" value="TreeGrafter"/>
</dbReference>
<feature type="region of interest" description="Disordered" evidence="2">
    <location>
        <begin position="1"/>
        <end position="45"/>
    </location>
</feature>
<keyword evidence="1" id="KW-0175">Coiled coil</keyword>
<dbReference type="InterPro" id="IPR009038">
    <property type="entry name" value="GOLD_dom"/>
</dbReference>
<dbReference type="InterPro" id="IPR007109">
    <property type="entry name" value="Brix"/>
</dbReference>
<gene>
    <name evidence="6" type="ORF">RHS01_03408</name>
</gene>
<protein>
    <submittedName>
        <fullName evidence="6">Brix</fullName>
    </submittedName>
</protein>
<dbReference type="AlphaFoldDB" id="A0A8H7M3M6"/>
<dbReference type="SUPFAM" id="SSF52954">
    <property type="entry name" value="Class II aaRS ABD-related"/>
    <property type="match status" value="1"/>
</dbReference>
<feature type="region of interest" description="Disordered" evidence="2">
    <location>
        <begin position="264"/>
        <end position="301"/>
    </location>
</feature>
<dbReference type="Gene3D" id="3.40.50.10480">
    <property type="entry name" value="Probable brix-domain ribosomal biogenesis protein"/>
    <property type="match status" value="1"/>
</dbReference>
<dbReference type="SMART" id="SM01190">
    <property type="entry name" value="EMP24_GP25L"/>
    <property type="match status" value="1"/>
</dbReference>
<evidence type="ECO:0000256" key="2">
    <source>
        <dbReference type="SAM" id="MobiDB-lite"/>
    </source>
</evidence>
<feature type="compositionally biased region" description="Basic and acidic residues" evidence="2">
    <location>
        <begin position="7"/>
        <end position="45"/>
    </location>
</feature>
<dbReference type="PANTHER" id="PTHR22734:SF3">
    <property type="entry name" value="RIBOSOME PRODUCTION FACTOR 1"/>
    <property type="match status" value="1"/>
</dbReference>
<evidence type="ECO:0000313" key="7">
    <source>
        <dbReference type="Proteomes" id="UP000614334"/>
    </source>
</evidence>
<sequence>MPPTRFEPSEIKNKIKREDVHRSSKKSQAQEKLKRRLALKEAERKDPSLKKKRIVANVPKTLDNTRDFNATIIPVGTALTHSEEVGDGIPTLMGRAPKVLITTSQKATKASFQFCEELVSVFPGAEFVRRKRGHGFEMGRIAGWAANRGYGAMIVVNEDTKKPNAMTIVHLPEGPTAYFRLTSIQTTAQISGHARPSPHYPELVLNGFVTRLGITDVNSLLSITSGIFYSSEDTALQEIGPRFTLKLRSLKKGLPVVENLSKPPPALEFASDEEESAKAHGDTEDTSAQAVTSASEKKGEAPGISNDFEWVWKPELETTRRTVYDLTTTMLYKPISSLILLGFVLATSVNALHFYLDSNEKRCFIEELPTETIVEGHYRALEWDEKENKYMSHDSLGIQVDVEASEEVHSGHSVTRTRGPSEGRFTFTSHESGDHSICLSTNYTSGWFSSTHIRMYLDINVGAAKANVEHDRDHVTEMADKIRELNHKLAEIRREQQYQREREADFRNLSEATNARAVWYIIAQITVLVLTCAWQLRHLKHFFEDHKL</sequence>
<dbReference type="Pfam" id="PF01105">
    <property type="entry name" value="EMP24_GP25L"/>
    <property type="match status" value="1"/>
</dbReference>
<comment type="caution">
    <text evidence="6">The sequence shown here is derived from an EMBL/GenBank/DDBJ whole genome shotgun (WGS) entry which is preliminary data.</text>
</comment>
<evidence type="ECO:0000259" key="5">
    <source>
        <dbReference type="PROSITE" id="PS50866"/>
    </source>
</evidence>
<feature type="coiled-coil region" evidence="1">
    <location>
        <begin position="475"/>
        <end position="502"/>
    </location>
</feature>
<keyword evidence="3" id="KW-0472">Membrane</keyword>
<keyword evidence="3" id="KW-0812">Transmembrane</keyword>
<evidence type="ECO:0000259" key="4">
    <source>
        <dbReference type="PROSITE" id="PS50833"/>
    </source>
</evidence>
<accession>A0A8H7M3M6</accession>
<feature type="transmembrane region" description="Helical" evidence="3">
    <location>
        <begin position="335"/>
        <end position="356"/>
    </location>
</feature>
<evidence type="ECO:0000256" key="3">
    <source>
        <dbReference type="SAM" id="Phobius"/>
    </source>
</evidence>
<proteinExistence type="predicted"/>
<dbReference type="PROSITE" id="PS50833">
    <property type="entry name" value="BRIX"/>
    <property type="match status" value="1"/>
</dbReference>
<dbReference type="SMART" id="SM00879">
    <property type="entry name" value="Brix"/>
    <property type="match status" value="1"/>
</dbReference>
<dbReference type="Pfam" id="PF04427">
    <property type="entry name" value="Brix"/>
    <property type="match status" value="1"/>
</dbReference>
<dbReference type="GO" id="GO:0030687">
    <property type="term" value="C:preribosome, large subunit precursor"/>
    <property type="evidence" value="ECO:0007669"/>
    <property type="project" value="TreeGrafter"/>
</dbReference>
<evidence type="ECO:0000256" key="1">
    <source>
        <dbReference type="SAM" id="Coils"/>
    </source>
</evidence>
<feature type="domain" description="GOLD" evidence="5">
    <location>
        <begin position="361"/>
        <end position="461"/>
    </location>
</feature>